<feature type="domain" description="Peptidase S11 D-alanyl-D-alanine carboxypeptidase A N-terminal" evidence="11">
    <location>
        <begin position="141"/>
        <end position="373"/>
    </location>
</feature>
<evidence type="ECO:0000256" key="7">
    <source>
        <dbReference type="PIRSR" id="PIRSR618044-1"/>
    </source>
</evidence>
<dbReference type="PANTHER" id="PTHR21581">
    <property type="entry name" value="D-ALANYL-D-ALANINE CARBOXYPEPTIDASE"/>
    <property type="match status" value="1"/>
</dbReference>
<dbReference type="Gene3D" id="3.40.710.10">
    <property type="entry name" value="DD-peptidase/beta-lactamase superfamily"/>
    <property type="match status" value="1"/>
</dbReference>
<evidence type="ECO:0000256" key="5">
    <source>
        <dbReference type="ARBA" id="ARBA00022984"/>
    </source>
</evidence>
<evidence type="ECO:0000313" key="13">
    <source>
        <dbReference type="Proteomes" id="UP000195897"/>
    </source>
</evidence>
<keyword evidence="5" id="KW-0573">Peptidoglycan synthesis</keyword>
<evidence type="ECO:0000256" key="4">
    <source>
        <dbReference type="ARBA" id="ARBA00022960"/>
    </source>
</evidence>
<evidence type="ECO:0000256" key="6">
    <source>
        <dbReference type="ARBA" id="ARBA00023316"/>
    </source>
</evidence>
<feature type="transmembrane region" description="Helical" evidence="10">
    <location>
        <begin position="502"/>
        <end position="526"/>
    </location>
</feature>
<dbReference type="GO" id="GO:0009002">
    <property type="term" value="F:serine-type D-Ala-D-Ala carboxypeptidase activity"/>
    <property type="evidence" value="ECO:0007669"/>
    <property type="project" value="InterPro"/>
</dbReference>
<organism evidence="12 13">
    <name type="scientific">Butyricicoccus pullicaecorum</name>
    <dbReference type="NCBI Taxonomy" id="501571"/>
    <lineage>
        <taxon>Bacteria</taxon>
        <taxon>Bacillati</taxon>
        <taxon>Bacillota</taxon>
        <taxon>Clostridia</taxon>
        <taxon>Eubacteriales</taxon>
        <taxon>Butyricicoccaceae</taxon>
        <taxon>Butyricicoccus</taxon>
    </lineage>
</organism>
<dbReference type="PRINTS" id="PR00725">
    <property type="entry name" value="DADACBPTASE1"/>
</dbReference>
<dbReference type="EMBL" id="NFKK01000006">
    <property type="protein sequence ID" value="OUP53000.1"/>
    <property type="molecule type" value="Genomic_DNA"/>
</dbReference>
<evidence type="ECO:0000256" key="2">
    <source>
        <dbReference type="ARBA" id="ARBA00022729"/>
    </source>
</evidence>
<name>A0A1Y4LAR6_9FIRM</name>
<evidence type="ECO:0000256" key="10">
    <source>
        <dbReference type="SAM" id="Phobius"/>
    </source>
</evidence>
<keyword evidence="10" id="KW-0812">Transmembrane</keyword>
<dbReference type="GO" id="GO:0006508">
    <property type="term" value="P:proteolysis"/>
    <property type="evidence" value="ECO:0007669"/>
    <property type="project" value="InterPro"/>
</dbReference>
<reference evidence="13" key="1">
    <citation type="submission" date="2017-04" db="EMBL/GenBank/DDBJ databases">
        <title>Function of individual gut microbiota members based on whole genome sequencing of pure cultures obtained from chicken caecum.</title>
        <authorList>
            <person name="Medvecky M."/>
            <person name="Cejkova D."/>
            <person name="Polansky O."/>
            <person name="Karasova D."/>
            <person name="Kubasova T."/>
            <person name="Cizek A."/>
            <person name="Rychlik I."/>
        </authorList>
    </citation>
    <scope>NUCLEOTIDE SEQUENCE [LARGE SCALE GENOMIC DNA]</scope>
    <source>
        <strain evidence="13">An180</strain>
    </source>
</reference>
<evidence type="ECO:0000256" key="9">
    <source>
        <dbReference type="RuleBase" id="RU004016"/>
    </source>
</evidence>
<dbReference type="Pfam" id="PF00768">
    <property type="entry name" value="Peptidase_S11"/>
    <property type="match status" value="1"/>
</dbReference>
<gene>
    <name evidence="12" type="ORF">B5F17_07120</name>
</gene>
<keyword evidence="2" id="KW-0732">Signal</keyword>
<feature type="transmembrane region" description="Helical" evidence="10">
    <location>
        <begin position="118"/>
        <end position="136"/>
    </location>
</feature>
<keyword evidence="3" id="KW-0378">Hydrolase</keyword>
<feature type="binding site" evidence="8">
    <location>
        <position position="344"/>
    </location>
    <ligand>
        <name>substrate</name>
    </ligand>
</feature>
<evidence type="ECO:0000313" key="12">
    <source>
        <dbReference type="EMBL" id="OUP53000.1"/>
    </source>
</evidence>
<protein>
    <recommendedName>
        <fullName evidence="11">Peptidase S11 D-alanyl-D-alanine carboxypeptidase A N-terminal domain-containing protein</fullName>
    </recommendedName>
</protein>
<sequence length="553" mass="60618">MIAAYTCPMAFHNIGKTQGGRGYLVRRTVYAAAQSVSGRFSVAKDRSFPVFYPSCCNRLYKGSHRQSGIFALGEITGNILCHPVQNFVRHVRLESGGQIVYDNNKANEGRTPMSIRRLALLIMTVLLLVSGSAMALTPTLQEEIYAPEALLYCVESGQTLYEKDADKPVKPASVTKLMTALVVFEHESDLSKKTTVSESAVNIERDSTNIALIPGEEVTLENMMYATLMQSANDAANVLAEYVGGSQEGFAQMMNDKAAELGCTGSHFVNAHGLDADGHVVTARDLARITTALLDDPRFVEIAGALIYTMPATNKQPEARTFYTKQRMLRADSKFYNEFAIAGKNGYTTAAGHTQCMVARRDGLTYIAISLGSTGNMYYPWRDMRTLFAYALNDLHPVTLEADQLKKMADDAGIADAKPKEAFTLAVPQNVDADALSLSDALDVDNAYAVNLTMNDKTEVLCTMPGSVLGMAAQPTAAQASTDGQAVTKDSASSPAFSAPSFLKWLLIPLGLIVLFVLWFVLTCMYRARKVRRQRARIAQMRRQSHRRDEESR</sequence>
<dbReference type="PANTHER" id="PTHR21581:SF6">
    <property type="entry name" value="TRAFFICKING PROTEIN PARTICLE COMPLEX SUBUNIT 12"/>
    <property type="match status" value="1"/>
</dbReference>
<accession>A0A1Y4LAR6</accession>
<feature type="active site" evidence="7">
    <location>
        <position position="231"/>
    </location>
</feature>
<dbReference type="InterPro" id="IPR012338">
    <property type="entry name" value="Beta-lactam/transpept-like"/>
</dbReference>
<comment type="similarity">
    <text evidence="1 9">Belongs to the peptidase S11 family.</text>
</comment>
<dbReference type="Proteomes" id="UP000195897">
    <property type="component" value="Unassembled WGS sequence"/>
</dbReference>
<feature type="active site" description="Proton acceptor" evidence="7">
    <location>
        <position position="176"/>
    </location>
</feature>
<evidence type="ECO:0000259" key="11">
    <source>
        <dbReference type="Pfam" id="PF00768"/>
    </source>
</evidence>
<proteinExistence type="inferred from homology"/>
<keyword evidence="4" id="KW-0133">Cell shape</keyword>
<dbReference type="InterPro" id="IPR018044">
    <property type="entry name" value="Peptidase_S11"/>
</dbReference>
<keyword evidence="10" id="KW-1133">Transmembrane helix</keyword>
<dbReference type="InterPro" id="IPR001967">
    <property type="entry name" value="Peptidase_S11_N"/>
</dbReference>
<evidence type="ECO:0000256" key="1">
    <source>
        <dbReference type="ARBA" id="ARBA00007164"/>
    </source>
</evidence>
<keyword evidence="6" id="KW-0961">Cell wall biogenesis/degradation</keyword>
<comment type="caution">
    <text evidence="12">The sequence shown here is derived from an EMBL/GenBank/DDBJ whole genome shotgun (WGS) entry which is preliminary data.</text>
</comment>
<keyword evidence="10" id="KW-0472">Membrane</keyword>
<dbReference type="SUPFAM" id="SSF56601">
    <property type="entry name" value="beta-lactamase/transpeptidase-like"/>
    <property type="match status" value="1"/>
</dbReference>
<dbReference type="GO" id="GO:0008360">
    <property type="term" value="P:regulation of cell shape"/>
    <property type="evidence" value="ECO:0007669"/>
    <property type="project" value="UniProtKB-KW"/>
</dbReference>
<evidence type="ECO:0000256" key="3">
    <source>
        <dbReference type="ARBA" id="ARBA00022801"/>
    </source>
</evidence>
<dbReference type="AlphaFoldDB" id="A0A1Y4LAR6"/>
<dbReference type="GO" id="GO:0071555">
    <property type="term" value="P:cell wall organization"/>
    <property type="evidence" value="ECO:0007669"/>
    <property type="project" value="UniProtKB-KW"/>
</dbReference>
<dbReference type="GO" id="GO:0009252">
    <property type="term" value="P:peptidoglycan biosynthetic process"/>
    <property type="evidence" value="ECO:0007669"/>
    <property type="project" value="UniProtKB-KW"/>
</dbReference>
<evidence type="ECO:0000256" key="8">
    <source>
        <dbReference type="PIRSR" id="PIRSR618044-2"/>
    </source>
</evidence>
<feature type="active site" description="Acyl-ester intermediate" evidence="7">
    <location>
        <position position="173"/>
    </location>
</feature>